<dbReference type="GO" id="GO:0016787">
    <property type="term" value="F:hydrolase activity"/>
    <property type="evidence" value="ECO:0007669"/>
    <property type="project" value="UniProtKB-KW"/>
</dbReference>
<reference evidence="2 3" key="1">
    <citation type="submission" date="2019-07" db="EMBL/GenBank/DDBJ databases">
        <title>Whole genome shotgun sequence of Vibrio sagamiensis NBRC 104589.</title>
        <authorList>
            <person name="Hosoyama A."/>
            <person name="Uohara A."/>
            <person name="Ohji S."/>
            <person name="Ichikawa N."/>
        </authorList>
    </citation>
    <scope>NUCLEOTIDE SEQUENCE [LARGE SCALE GENOMIC DNA]</scope>
    <source>
        <strain evidence="2 3">NBRC 104589</strain>
    </source>
</reference>
<dbReference type="PRINTS" id="PR00111">
    <property type="entry name" value="ABHYDROLASE"/>
</dbReference>
<evidence type="ECO:0000259" key="1">
    <source>
        <dbReference type="Pfam" id="PF00561"/>
    </source>
</evidence>
<dbReference type="InterPro" id="IPR029058">
    <property type="entry name" value="AB_hydrolase_fold"/>
</dbReference>
<dbReference type="PANTHER" id="PTHR43433">
    <property type="entry name" value="HYDROLASE, ALPHA/BETA FOLD FAMILY PROTEIN"/>
    <property type="match status" value="1"/>
</dbReference>
<dbReference type="Pfam" id="PF00561">
    <property type="entry name" value="Abhydrolase_1"/>
    <property type="match status" value="1"/>
</dbReference>
<feature type="domain" description="AB hydrolase-1" evidence="1">
    <location>
        <begin position="5"/>
        <end position="210"/>
    </location>
</feature>
<dbReference type="Proteomes" id="UP000321922">
    <property type="component" value="Unassembled WGS sequence"/>
</dbReference>
<dbReference type="PANTHER" id="PTHR43433:SF5">
    <property type="entry name" value="AB HYDROLASE-1 DOMAIN-CONTAINING PROTEIN"/>
    <property type="match status" value="1"/>
</dbReference>
<dbReference type="SUPFAM" id="SSF53474">
    <property type="entry name" value="alpha/beta-Hydrolases"/>
    <property type="match status" value="1"/>
</dbReference>
<organism evidence="2 3">
    <name type="scientific">Vibrio sagamiensis NBRC 104589</name>
    <dbReference type="NCBI Taxonomy" id="1219064"/>
    <lineage>
        <taxon>Bacteria</taxon>
        <taxon>Pseudomonadati</taxon>
        <taxon>Pseudomonadota</taxon>
        <taxon>Gammaproteobacteria</taxon>
        <taxon>Vibrionales</taxon>
        <taxon>Vibrionaceae</taxon>
        <taxon>Vibrio</taxon>
    </lineage>
</organism>
<keyword evidence="2" id="KW-0378">Hydrolase</keyword>
<evidence type="ECO:0000313" key="2">
    <source>
        <dbReference type="EMBL" id="GEM77673.1"/>
    </source>
</evidence>
<sequence length="226" mass="25578">MFKHQAEYFEENYRVICCDFRGFGKTEWCKSSFTLEELANDILNLINHLNISSCIVAGMSMGGYVAQRMALLNPELISNIIFIATQASRDNPETIESYHQLRDNWSNTVIREQIIDSLLPVIIGGNEDESLFWKSIWQSYHPNNIYHAMTAMTSRQDINVAQIKVPCLVIHGSNDVGIPLSAGEKLHSDLPYSKMVVVDGACHAVNLTHPNKVNEAIETFLYSQLR</sequence>
<comment type="caution">
    <text evidence="2">The sequence shown here is derived from an EMBL/GenBank/DDBJ whole genome shotgun (WGS) entry which is preliminary data.</text>
</comment>
<proteinExistence type="predicted"/>
<evidence type="ECO:0000313" key="3">
    <source>
        <dbReference type="Proteomes" id="UP000321922"/>
    </source>
</evidence>
<protein>
    <submittedName>
        <fullName evidence="2">Alpha/beta hydrolase</fullName>
    </submittedName>
</protein>
<accession>A0A511QK25</accession>
<dbReference type="InterPro" id="IPR000073">
    <property type="entry name" value="AB_hydrolase_1"/>
</dbReference>
<name>A0A511QK25_9VIBR</name>
<dbReference type="Gene3D" id="3.40.50.1820">
    <property type="entry name" value="alpha/beta hydrolase"/>
    <property type="match status" value="1"/>
</dbReference>
<dbReference type="AlphaFoldDB" id="A0A511QK25"/>
<gene>
    <name evidence="2" type="ORF">VSA01S_37850</name>
</gene>
<dbReference type="EMBL" id="BJXJ01000083">
    <property type="protein sequence ID" value="GEM77673.1"/>
    <property type="molecule type" value="Genomic_DNA"/>
</dbReference>
<dbReference type="InterPro" id="IPR050471">
    <property type="entry name" value="AB_hydrolase"/>
</dbReference>
<keyword evidence="3" id="KW-1185">Reference proteome</keyword>